<dbReference type="CDD" id="cd02932">
    <property type="entry name" value="OYE_YqiM_FMN"/>
    <property type="match status" value="1"/>
</dbReference>
<proteinExistence type="predicted"/>
<dbReference type="PANTHER" id="PTHR43303">
    <property type="entry name" value="NADPH DEHYDROGENASE C23G7.10C-RELATED"/>
    <property type="match status" value="1"/>
</dbReference>
<evidence type="ECO:0000313" key="7">
    <source>
        <dbReference type="EMBL" id="CAD7628112.1"/>
    </source>
</evidence>
<reference evidence="7" key="1">
    <citation type="submission" date="2020-11" db="EMBL/GenBank/DDBJ databases">
        <authorList>
            <person name="Tran Van P."/>
        </authorList>
    </citation>
    <scope>NUCLEOTIDE SEQUENCE</scope>
</reference>
<keyword evidence="2" id="KW-0285">Flavoprotein</keyword>
<dbReference type="InterPro" id="IPR001155">
    <property type="entry name" value="OxRdtase_FMN_N"/>
</dbReference>
<sequence length="382" mass="41774">MNSGNKSLLFSPIKIRGVTLKNRIVVSPMCTYSCEDGMVNDWHLVQYGSFATGGAGLVVCEATGVEARGRIAPQCPGLWKDQQIEPWQRVTRFLKSQGCVPGIQIAHSGRKGSTVPTWIGRDSIADKDGGWQTIGPTAEAFGAGVTKVPKEATVEDINDITSAFVAAALRAVKAGFEVIELHFAHGYLVSSFLSPATNKRTDNYGGSLENRMRLGLEIAESVRKALPDDIVLGARVSVADYADNGWDLKQSLEFAKRLKQLSLDFFDCSSGGLVANVSYDCLNTNEVHIKSAAVIQKEVGIPTGAVGKITDPHFAEQILRDNGATLIFIGRAFLNNPHWPYMAADAFANDTNFKYPNQYDWCIGWKGFAKWRKDIHKDTNNN</sequence>
<dbReference type="OrthoDB" id="72788at2759"/>
<dbReference type="GO" id="GO:0050661">
    <property type="term" value="F:NADP binding"/>
    <property type="evidence" value="ECO:0007669"/>
    <property type="project" value="InterPro"/>
</dbReference>
<keyword evidence="5" id="KW-0560">Oxidoreductase</keyword>
<evidence type="ECO:0000256" key="2">
    <source>
        <dbReference type="ARBA" id="ARBA00022630"/>
    </source>
</evidence>
<evidence type="ECO:0000256" key="5">
    <source>
        <dbReference type="ARBA" id="ARBA00023002"/>
    </source>
</evidence>
<dbReference type="GO" id="GO:0010181">
    <property type="term" value="F:FMN binding"/>
    <property type="evidence" value="ECO:0007669"/>
    <property type="project" value="InterPro"/>
</dbReference>
<keyword evidence="3" id="KW-0288">FMN</keyword>
<dbReference type="InterPro" id="IPR044152">
    <property type="entry name" value="YqjM-like"/>
</dbReference>
<dbReference type="AlphaFoldDB" id="A0A7R9Q0W5"/>
<dbReference type="InterPro" id="IPR013785">
    <property type="entry name" value="Aldolase_TIM"/>
</dbReference>
<dbReference type="EMBL" id="OC859949">
    <property type="protein sequence ID" value="CAD7628112.1"/>
    <property type="molecule type" value="Genomic_DNA"/>
</dbReference>
<dbReference type="EMBL" id="CAJPIZ010005374">
    <property type="protein sequence ID" value="CAG2108542.1"/>
    <property type="molecule type" value="Genomic_DNA"/>
</dbReference>
<protein>
    <recommendedName>
        <fullName evidence="6">NADH:flavin oxidoreductase/NADH oxidase N-terminal domain-containing protein</fullName>
    </recommendedName>
</protein>
<keyword evidence="4" id="KW-0521">NADP</keyword>
<dbReference type="Pfam" id="PF00724">
    <property type="entry name" value="Oxidored_FMN"/>
    <property type="match status" value="1"/>
</dbReference>
<name>A0A7R9Q0W5_9ACAR</name>
<evidence type="ECO:0000256" key="4">
    <source>
        <dbReference type="ARBA" id="ARBA00022857"/>
    </source>
</evidence>
<dbReference type="Gene3D" id="3.20.20.70">
    <property type="entry name" value="Aldolase class I"/>
    <property type="match status" value="1"/>
</dbReference>
<dbReference type="PANTHER" id="PTHR43303:SF4">
    <property type="entry name" value="NADPH DEHYDROGENASE C23G7.10C-RELATED"/>
    <property type="match status" value="1"/>
</dbReference>
<organism evidence="7">
    <name type="scientific">Medioppia subpectinata</name>
    <dbReference type="NCBI Taxonomy" id="1979941"/>
    <lineage>
        <taxon>Eukaryota</taxon>
        <taxon>Metazoa</taxon>
        <taxon>Ecdysozoa</taxon>
        <taxon>Arthropoda</taxon>
        <taxon>Chelicerata</taxon>
        <taxon>Arachnida</taxon>
        <taxon>Acari</taxon>
        <taxon>Acariformes</taxon>
        <taxon>Sarcoptiformes</taxon>
        <taxon>Oribatida</taxon>
        <taxon>Brachypylina</taxon>
        <taxon>Oppioidea</taxon>
        <taxon>Oppiidae</taxon>
        <taxon>Medioppia</taxon>
    </lineage>
</organism>
<dbReference type="SUPFAM" id="SSF51395">
    <property type="entry name" value="FMN-linked oxidoreductases"/>
    <property type="match status" value="1"/>
</dbReference>
<accession>A0A7R9Q0W5</accession>
<feature type="domain" description="NADH:flavin oxidoreductase/NADH oxidase N-terminal" evidence="6">
    <location>
        <begin position="9"/>
        <end position="343"/>
    </location>
</feature>
<comment type="cofactor">
    <cofactor evidence="1">
        <name>FMN</name>
        <dbReference type="ChEBI" id="CHEBI:58210"/>
    </cofactor>
</comment>
<evidence type="ECO:0000259" key="6">
    <source>
        <dbReference type="Pfam" id="PF00724"/>
    </source>
</evidence>
<evidence type="ECO:0000313" key="8">
    <source>
        <dbReference type="Proteomes" id="UP000759131"/>
    </source>
</evidence>
<gene>
    <name evidence="7" type="ORF">OSB1V03_LOCUS8534</name>
</gene>
<evidence type="ECO:0000256" key="1">
    <source>
        <dbReference type="ARBA" id="ARBA00001917"/>
    </source>
</evidence>
<evidence type="ECO:0000256" key="3">
    <source>
        <dbReference type="ARBA" id="ARBA00022643"/>
    </source>
</evidence>
<dbReference type="GO" id="GO:0003959">
    <property type="term" value="F:NADPH dehydrogenase activity"/>
    <property type="evidence" value="ECO:0007669"/>
    <property type="project" value="InterPro"/>
</dbReference>
<dbReference type="Proteomes" id="UP000759131">
    <property type="component" value="Unassembled WGS sequence"/>
</dbReference>
<keyword evidence="8" id="KW-1185">Reference proteome</keyword>